<dbReference type="PANTHER" id="PTHR36223:SF1">
    <property type="entry name" value="TRANSCRIPTION ELONGATION FACTOR EAF N-TERMINAL DOMAIN-CONTAINING PROTEIN"/>
    <property type="match status" value="1"/>
</dbReference>
<name>A0AAD7ACR5_9AGAR</name>
<dbReference type="PANTHER" id="PTHR36223">
    <property type="entry name" value="BETA-LACTAMASE-TYPE TRANSPEPTIDASE FOLD DOMAIN CONTAINING PROTEIN"/>
    <property type="match status" value="1"/>
</dbReference>
<feature type="domain" description="DUF7918" evidence="2">
    <location>
        <begin position="12"/>
        <end position="204"/>
    </location>
</feature>
<feature type="compositionally biased region" description="Basic residues" evidence="1">
    <location>
        <begin position="228"/>
        <end position="238"/>
    </location>
</feature>
<evidence type="ECO:0000256" key="1">
    <source>
        <dbReference type="SAM" id="MobiDB-lite"/>
    </source>
</evidence>
<feature type="compositionally biased region" description="Low complexity" evidence="1">
    <location>
        <begin position="210"/>
        <end position="226"/>
    </location>
</feature>
<dbReference type="AlphaFoldDB" id="A0AAD7ACR5"/>
<dbReference type="Proteomes" id="UP001218218">
    <property type="component" value="Unassembled WGS sequence"/>
</dbReference>
<keyword evidence="4" id="KW-1185">Reference proteome</keyword>
<evidence type="ECO:0000259" key="2">
    <source>
        <dbReference type="Pfam" id="PF25534"/>
    </source>
</evidence>
<sequence>MRLKANGFESWICINDGEIEQFKPQTVEHPTGQTCWIASEVDKGFSIHWRNTDVFCQTAARIWVDGIECAGEIILGPNREATISGRRTSGSTVSPFRFSPLNLTDDDEFLESAGHKDVGLIRVEIWTINMAGTKPYSNIAPVEESKIHERSKKGGTHQIKFDEEIVQVPRSAAIIEYLERSPLVTFTFKYRSIDLLRADNIAPKHKRKASPSSSETKASTKTSELKTVLKRRQNPKRVKKEDNSTPGEIIDLTRSDTPVATEIIDLT</sequence>
<evidence type="ECO:0000313" key="4">
    <source>
        <dbReference type="Proteomes" id="UP001218218"/>
    </source>
</evidence>
<dbReference type="InterPro" id="IPR057678">
    <property type="entry name" value="DUF7918"/>
</dbReference>
<organism evidence="3 4">
    <name type="scientific">Mycena albidolilacea</name>
    <dbReference type="NCBI Taxonomy" id="1033008"/>
    <lineage>
        <taxon>Eukaryota</taxon>
        <taxon>Fungi</taxon>
        <taxon>Dikarya</taxon>
        <taxon>Basidiomycota</taxon>
        <taxon>Agaricomycotina</taxon>
        <taxon>Agaricomycetes</taxon>
        <taxon>Agaricomycetidae</taxon>
        <taxon>Agaricales</taxon>
        <taxon>Marasmiineae</taxon>
        <taxon>Mycenaceae</taxon>
        <taxon>Mycena</taxon>
    </lineage>
</organism>
<protein>
    <recommendedName>
        <fullName evidence="2">DUF7918 domain-containing protein</fullName>
    </recommendedName>
</protein>
<dbReference type="EMBL" id="JARIHO010000010">
    <property type="protein sequence ID" value="KAJ7354667.1"/>
    <property type="molecule type" value="Genomic_DNA"/>
</dbReference>
<evidence type="ECO:0000313" key="3">
    <source>
        <dbReference type="EMBL" id="KAJ7354667.1"/>
    </source>
</evidence>
<feature type="region of interest" description="Disordered" evidence="1">
    <location>
        <begin position="203"/>
        <end position="254"/>
    </location>
</feature>
<comment type="caution">
    <text evidence="3">The sequence shown here is derived from an EMBL/GenBank/DDBJ whole genome shotgun (WGS) entry which is preliminary data.</text>
</comment>
<reference evidence="3" key="1">
    <citation type="submission" date="2023-03" db="EMBL/GenBank/DDBJ databases">
        <title>Massive genome expansion in bonnet fungi (Mycena s.s.) driven by repeated elements and novel gene families across ecological guilds.</title>
        <authorList>
            <consortium name="Lawrence Berkeley National Laboratory"/>
            <person name="Harder C.B."/>
            <person name="Miyauchi S."/>
            <person name="Viragh M."/>
            <person name="Kuo A."/>
            <person name="Thoen E."/>
            <person name="Andreopoulos B."/>
            <person name="Lu D."/>
            <person name="Skrede I."/>
            <person name="Drula E."/>
            <person name="Henrissat B."/>
            <person name="Morin E."/>
            <person name="Kohler A."/>
            <person name="Barry K."/>
            <person name="LaButti K."/>
            <person name="Morin E."/>
            <person name="Salamov A."/>
            <person name="Lipzen A."/>
            <person name="Mereny Z."/>
            <person name="Hegedus B."/>
            <person name="Baldrian P."/>
            <person name="Stursova M."/>
            <person name="Weitz H."/>
            <person name="Taylor A."/>
            <person name="Grigoriev I.V."/>
            <person name="Nagy L.G."/>
            <person name="Martin F."/>
            <person name="Kauserud H."/>
        </authorList>
    </citation>
    <scope>NUCLEOTIDE SEQUENCE</scope>
    <source>
        <strain evidence="3">CBHHK002</strain>
    </source>
</reference>
<proteinExistence type="predicted"/>
<accession>A0AAD7ACR5</accession>
<gene>
    <name evidence="3" type="ORF">DFH08DRAFT_1077325</name>
</gene>
<dbReference type="Pfam" id="PF25534">
    <property type="entry name" value="DUF7918"/>
    <property type="match status" value="1"/>
</dbReference>